<evidence type="ECO:0000256" key="4">
    <source>
        <dbReference type="ARBA" id="ARBA00022741"/>
    </source>
</evidence>
<comment type="pathway">
    <text evidence="8">Amino-acid biosynthesis; L-threonine biosynthesis; L-threonine from L-aspartate: step 4/5.</text>
</comment>
<comment type="caution">
    <text evidence="11">The sequence shown here is derived from an EMBL/GenBank/DDBJ whole genome shotgun (WGS) entry which is preliminary data.</text>
</comment>
<evidence type="ECO:0000256" key="5">
    <source>
        <dbReference type="ARBA" id="ARBA00022777"/>
    </source>
</evidence>
<dbReference type="Gene3D" id="3.90.1200.10">
    <property type="match status" value="1"/>
</dbReference>
<dbReference type="STRING" id="1827387.A4S15_00110"/>
<dbReference type="RefSeq" id="WP_376802337.1">
    <property type="nucleotide sequence ID" value="NZ_DBNB01000034.1"/>
</dbReference>
<dbReference type="CDD" id="cd05153">
    <property type="entry name" value="HomoserineK_II"/>
    <property type="match status" value="1"/>
</dbReference>
<evidence type="ECO:0000256" key="1">
    <source>
        <dbReference type="ARBA" id="ARBA00022605"/>
    </source>
</evidence>
<gene>
    <name evidence="8" type="primary">thrB</name>
    <name evidence="11" type="ORF">A4S15_00110</name>
</gene>
<organism evidence="11 12">
    <name type="scientific">Candidatus Raskinella chloraquaticus</name>
    <dbReference type="NCBI Taxonomy" id="1951219"/>
    <lineage>
        <taxon>Bacteria</taxon>
        <taxon>Pseudomonadati</taxon>
        <taxon>Pseudomonadota</taxon>
        <taxon>Alphaproteobacteria</taxon>
        <taxon>Hyphomicrobiales</taxon>
        <taxon>Phreatobacteraceae</taxon>
        <taxon>Candidatus Raskinella</taxon>
    </lineage>
</organism>
<evidence type="ECO:0000259" key="10">
    <source>
        <dbReference type="Pfam" id="PF01636"/>
    </source>
</evidence>
<evidence type="ECO:0000313" key="12">
    <source>
        <dbReference type="Proteomes" id="UP000192872"/>
    </source>
</evidence>
<keyword evidence="6 8" id="KW-0067">ATP-binding</keyword>
<keyword evidence="2 8" id="KW-0808">Transferase</keyword>
<dbReference type="GO" id="GO:0004413">
    <property type="term" value="F:homoserine kinase activity"/>
    <property type="evidence" value="ECO:0007669"/>
    <property type="project" value="UniProtKB-UniRule"/>
</dbReference>
<keyword evidence="3 8" id="KW-0791">Threonine biosynthesis</keyword>
<dbReference type="EC" id="2.7.1.39" evidence="8 9"/>
<evidence type="ECO:0000256" key="2">
    <source>
        <dbReference type="ARBA" id="ARBA00022679"/>
    </source>
</evidence>
<dbReference type="SUPFAM" id="SSF56112">
    <property type="entry name" value="Protein kinase-like (PK-like)"/>
    <property type="match status" value="1"/>
</dbReference>
<evidence type="ECO:0000256" key="7">
    <source>
        <dbReference type="ARBA" id="ARBA00038240"/>
    </source>
</evidence>
<dbReference type="UniPathway" id="UPA00050">
    <property type="reaction ID" value="UER00064"/>
</dbReference>
<evidence type="ECO:0000256" key="9">
    <source>
        <dbReference type="NCBIfam" id="TIGR00938"/>
    </source>
</evidence>
<dbReference type="HAMAP" id="MF_00301">
    <property type="entry name" value="Homoser_kinase_2"/>
    <property type="match status" value="1"/>
</dbReference>
<dbReference type="InterPro" id="IPR011009">
    <property type="entry name" value="Kinase-like_dom_sf"/>
</dbReference>
<feature type="domain" description="Aminoglycoside phosphotransferase" evidence="10">
    <location>
        <begin position="27"/>
        <end position="257"/>
    </location>
</feature>
<evidence type="ECO:0000256" key="6">
    <source>
        <dbReference type="ARBA" id="ARBA00022840"/>
    </source>
</evidence>
<dbReference type="Gene3D" id="3.30.200.20">
    <property type="entry name" value="Phosphorylase Kinase, domain 1"/>
    <property type="match status" value="1"/>
</dbReference>
<comment type="catalytic activity">
    <reaction evidence="8">
        <text>L-homoserine + ATP = O-phospho-L-homoserine + ADP + H(+)</text>
        <dbReference type="Rhea" id="RHEA:13985"/>
        <dbReference type="ChEBI" id="CHEBI:15378"/>
        <dbReference type="ChEBI" id="CHEBI:30616"/>
        <dbReference type="ChEBI" id="CHEBI:57476"/>
        <dbReference type="ChEBI" id="CHEBI:57590"/>
        <dbReference type="ChEBI" id="CHEBI:456216"/>
        <dbReference type="EC" id="2.7.1.39"/>
    </reaction>
</comment>
<dbReference type="Pfam" id="PF01636">
    <property type="entry name" value="APH"/>
    <property type="match status" value="1"/>
</dbReference>
<evidence type="ECO:0000256" key="3">
    <source>
        <dbReference type="ARBA" id="ARBA00022697"/>
    </source>
</evidence>
<accession>A0A1W9I3F2</accession>
<dbReference type="InterPro" id="IPR050249">
    <property type="entry name" value="Pseudomonas-type_ThrB"/>
</dbReference>
<dbReference type="InterPro" id="IPR002575">
    <property type="entry name" value="Aminoglycoside_PTrfase"/>
</dbReference>
<evidence type="ECO:0000256" key="8">
    <source>
        <dbReference type="HAMAP-Rule" id="MF_00301"/>
    </source>
</evidence>
<evidence type="ECO:0000313" key="11">
    <source>
        <dbReference type="EMBL" id="OQW53964.1"/>
    </source>
</evidence>
<keyword evidence="5 8" id="KW-0418">Kinase</keyword>
<keyword evidence="1 8" id="KW-0028">Amino-acid biosynthesis</keyword>
<dbReference type="InterPro" id="IPR005280">
    <property type="entry name" value="Homoserine_kinase_II"/>
</dbReference>
<dbReference type="AlphaFoldDB" id="A0A1W9I3F2"/>
<dbReference type="Proteomes" id="UP000192872">
    <property type="component" value="Unassembled WGS sequence"/>
</dbReference>
<protein>
    <recommendedName>
        <fullName evidence="8 9">Homoserine kinase</fullName>
        <shortName evidence="8">HK</shortName>
        <shortName evidence="8">HSK</shortName>
        <ecNumber evidence="8 9">2.7.1.39</ecNumber>
    </recommendedName>
</protein>
<sequence length="320" mass="35632">MAVYTDVSDEELSSFVAAYDIGMPLSFKGIAEGVENTNYLLHAEGGRFILTLYEKRTKSEDLPFFLGLMRHLASKGVRCPMPIVDRQGESLKRLAGRPAAMMSFLDGVSVRRPSAEQCATVGAALAALHEASADYELARPNAMSVMAWRPLIAAVGERADEVALGLAEDIEDEMAFLERHWPSDLPRGVIHADLFPNNVLFIGKQVSGLIDFYFAANDAYAYDLAICLNAWCFEADHFSLNITKARALVESYSKIRPLADAEKAAFPLLSRGAAMRFLATRLYDWINTPPGALVKRLDPVEYWRKNRFHRRMMSPADYGL</sequence>
<dbReference type="NCBIfam" id="NF003558">
    <property type="entry name" value="PRK05231.1"/>
    <property type="match status" value="1"/>
</dbReference>
<dbReference type="PANTHER" id="PTHR21064">
    <property type="entry name" value="AMINOGLYCOSIDE PHOSPHOTRANSFERASE DOMAIN-CONTAINING PROTEIN-RELATED"/>
    <property type="match status" value="1"/>
</dbReference>
<proteinExistence type="inferred from homology"/>
<comment type="similarity">
    <text evidence="7 8">Belongs to the pseudomonas-type ThrB family.</text>
</comment>
<dbReference type="PANTHER" id="PTHR21064:SF6">
    <property type="entry name" value="AMINOGLYCOSIDE PHOSPHOTRANSFERASE DOMAIN-CONTAINING PROTEIN"/>
    <property type="match status" value="1"/>
</dbReference>
<reference evidence="11 12" key="1">
    <citation type="journal article" date="2017" name="Water Res.">
        <title>Comammox in drinking water systems.</title>
        <authorList>
            <person name="Wang Y."/>
            <person name="Ma L."/>
            <person name="Mao Y."/>
            <person name="Jiang X."/>
            <person name="Xia Y."/>
            <person name="Yu K."/>
            <person name="Li B."/>
            <person name="Zhang T."/>
        </authorList>
    </citation>
    <scope>NUCLEOTIDE SEQUENCE [LARGE SCALE GENOMIC DNA]</scope>
    <source>
        <strain evidence="11">SG_bin8</strain>
    </source>
</reference>
<name>A0A1W9I3F2_9HYPH</name>
<dbReference type="EMBL" id="LWDL01000005">
    <property type="protein sequence ID" value="OQW53964.1"/>
    <property type="molecule type" value="Genomic_DNA"/>
</dbReference>
<dbReference type="GO" id="GO:0005524">
    <property type="term" value="F:ATP binding"/>
    <property type="evidence" value="ECO:0007669"/>
    <property type="project" value="UniProtKB-KW"/>
</dbReference>
<dbReference type="GO" id="GO:0009088">
    <property type="term" value="P:threonine biosynthetic process"/>
    <property type="evidence" value="ECO:0007669"/>
    <property type="project" value="UniProtKB-UniRule"/>
</dbReference>
<keyword evidence="4 8" id="KW-0547">Nucleotide-binding</keyword>
<dbReference type="NCBIfam" id="TIGR00938">
    <property type="entry name" value="thrB_alt"/>
    <property type="match status" value="1"/>
</dbReference>